<dbReference type="RefSeq" id="WP_166692589.1">
    <property type="nucleotide sequence ID" value="NZ_WAEL01000005.1"/>
</dbReference>
<sequence length="418" mass="48034">MRLMLRRWLIKAPFLFISLAFGISCGQSAQYKSNQSVAELRNCAEEQMLSPTQEASLRAAIGADRKTQQIEAIIQQKVRGGLNGNVLVAQKGIVLYKHCFGLAHFEKDSRDSLVEQSKFQLASLSKTFTAIAVLKLQESGKLAFTDSIQRFFPDFPYHGISIRDLLSHRSGLPNYVYSFDDSMKVNYYRKDPKLPTNADVMHWFATVKPTPQRYNVPGRGFSYNNTNYMVLAAIVEKVTKQPFDDYLRRTIFLPLGMHDTYVATTKNDSINLFRTAGYQMHRRIPKDYFDNVVGDKGVYSTIGDLFRWYRALNGDCLLSKKTLSEAFVPRSFERKGQRNYGYGFRIQLDAMNQPEFIYHTGWWKGYNTMFWFSPKDEYVIIILGNRLNSTVYRVQELIDILHGSPKQGVNDVNGEVEI</sequence>
<dbReference type="InterPro" id="IPR050491">
    <property type="entry name" value="AmpC-like"/>
</dbReference>
<dbReference type="InterPro" id="IPR001466">
    <property type="entry name" value="Beta-lactam-related"/>
</dbReference>
<evidence type="ECO:0000313" key="5">
    <source>
        <dbReference type="EMBL" id="NID11648.1"/>
    </source>
</evidence>
<feature type="domain" description="Beta-lactamase-related" evidence="4">
    <location>
        <begin position="72"/>
        <end position="395"/>
    </location>
</feature>
<evidence type="ECO:0000256" key="1">
    <source>
        <dbReference type="ARBA" id="ARBA00004370"/>
    </source>
</evidence>
<comment type="caution">
    <text evidence="5">The sequence shown here is derived from an EMBL/GenBank/DDBJ whole genome shotgun (WGS) entry which is preliminary data.</text>
</comment>
<reference evidence="6" key="1">
    <citation type="submission" date="2019-09" db="EMBL/GenBank/DDBJ databases">
        <authorList>
            <person name="Jung D.-H."/>
        </authorList>
    </citation>
    <scope>NUCLEOTIDE SEQUENCE [LARGE SCALE GENOMIC DNA]</scope>
    <source>
        <strain evidence="6">JA-25</strain>
    </source>
</reference>
<dbReference type="Pfam" id="PF00144">
    <property type="entry name" value="Beta-lactamase"/>
    <property type="match status" value="1"/>
</dbReference>
<evidence type="ECO:0000256" key="3">
    <source>
        <dbReference type="SAM" id="SignalP"/>
    </source>
</evidence>
<dbReference type="Gene3D" id="3.40.710.10">
    <property type="entry name" value="DD-peptidase/beta-lactamase superfamily"/>
    <property type="match status" value="1"/>
</dbReference>
<accession>A0ABX0QIJ3</accession>
<gene>
    <name evidence="5" type="ORF">F7231_15860</name>
</gene>
<dbReference type="PANTHER" id="PTHR46825">
    <property type="entry name" value="D-ALANYL-D-ALANINE-CARBOXYPEPTIDASE/ENDOPEPTIDASE AMPH"/>
    <property type="match status" value="1"/>
</dbReference>
<proteinExistence type="predicted"/>
<keyword evidence="3" id="KW-0732">Signal</keyword>
<keyword evidence="6" id="KW-1185">Reference proteome</keyword>
<dbReference type="InterPro" id="IPR012338">
    <property type="entry name" value="Beta-lactam/transpept-like"/>
</dbReference>
<reference evidence="6" key="2">
    <citation type="submission" date="2023-07" db="EMBL/GenBank/DDBJ databases">
        <authorList>
            <person name="Jung D.-H."/>
        </authorList>
    </citation>
    <scope>NUCLEOTIDE SEQUENCE [LARGE SCALE GENOMIC DNA]</scope>
    <source>
        <strain evidence="6">JA-25</strain>
    </source>
</reference>
<name>A0ABX0QIJ3_9BACT</name>
<organism evidence="5 6">
    <name type="scientific">Fibrivirga algicola</name>
    <dbReference type="NCBI Taxonomy" id="2950420"/>
    <lineage>
        <taxon>Bacteria</taxon>
        <taxon>Pseudomonadati</taxon>
        <taxon>Bacteroidota</taxon>
        <taxon>Cytophagia</taxon>
        <taxon>Cytophagales</taxon>
        <taxon>Spirosomataceae</taxon>
        <taxon>Fibrivirga</taxon>
    </lineage>
</organism>
<dbReference type="PROSITE" id="PS51257">
    <property type="entry name" value="PROKAR_LIPOPROTEIN"/>
    <property type="match status" value="1"/>
</dbReference>
<dbReference type="SUPFAM" id="SSF56601">
    <property type="entry name" value="beta-lactamase/transpeptidase-like"/>
    <property type="match status" value="1"/>
</dbReference>
<feature type="signal peptide" evidence="3">
    <location>
        <begin position="1"/>
        <end position="29"/>
    </location>
</feature>
<keyword evidence="2" id="KW-0472">Membrane</keyword>
<evidence type="ECO:0000313" key="6">
    <source>
        <dbReference type="Proteomes" id="UP000606008"/>
    </source>
</evidence>
<dbReference type="Proteomes" id="UP000606008">
    <property type="component" value="Unassembled WGS sequence"/>
</dbReference>
<dbReference type="EMBL" id="WAEL01000005">
    <property type="protein sequence ID" value="NID11648.1"/>
    <property type="molecule type" value="Genomic_DNA"/>
</dbReference>
<comment type="subcellular location">
    <subcellularLocation>
        <location evidence="1">Membrane</location>
    </subcellularLocation>
</comment>
<protein>
    <submittedName>
        <fullName evidence="5">Beta-lactamase family protein</fullName>
    </submittedName>
</protein>
<evidence type="ECO:0000259" key="4">
    <source>
        <dbReference type="Pfam" id="PF00144"/>
    </source>
</evidence>
<dbReference type="PANTHER" id="PTHR46825:SF11">
    <property type="entry name" value="PENICILLIN-BINDING PROTEIN 4"/>
    <property type="match status" value="1"/>
</dbReference>
<evidence type="ECO:0000256" key="2">
    <source>
        <dbReference type="ARBA" id="ARBA00023136"/>
    </source>
</evidence>
<feature type="chain" id="PRO_5045696411" evidence="3">
    <location>
        <begin position="30"/>
        <end position="418"/>
    </location>
</feature>